<dbReference type="PANTHER" id="PTHR36512">
    <property type="entry name" value="D-AMINOPEPTIDASE"/>
    <property type="match status" value="1"/>
</dbReference>
<organism evidence="2">
    <name type="scientific">uncultured Rubrobacteraceae bacterium</name>
    <dbReference type="NCBI Taxonomy" id="349277"/>
    <lineage>
        <taxon>Bacteria</taxon>
        <taxon>Bacillati</taxon>
        <taxon>Actinomycetota</taxon>
        <taxon>Rubrobacteria</taxon>
        <taxon>Rubrobacterales</taxon>
        <taxon>Rubrobacteraceae</taxon>
        <taxon>environmental samples</taxon>
    </lineage>
</organism>
<keyword evidence="2" id="KW-0378">Hydrolase</keyword>
<dbReference type="SUPFAM" id="SSF56266">
    <property type="entry name" value="DmpA/ArgJ-like"/>
    <property type="match status" value="1"/>
</dbReference>
<dbReference type="EMBL" id="CADCVM010000406">
    <property type="protein sequence ID" value="CAA9521693.1"/>
    <property type="molecule type" value="Genomic_DNA"/>
</dbReference>
<reference evidence="2" key="1">
    <citation type="submission" date="2020-02" db="EMBL/GenBank/DDBJ databases">
        <authorList>
            <person name="Meier V. D."/>
        </authorList>
    </citation>
    <scope>NUCLEOTIDE SEQUENCE</scope>
    <source>
        <strain evidence="2">AVDCRST_MAG05</strain>
    </source>
</reference>
<proteinExistence type="inferred from homology"/>
<dbReference type="Gene3D" id="3.60.70.12">
    <property type="entry name" value="L-amino peptidase D-ALA esterase/amidase"/>
    <property type="match status" value="1"/>
</dbReference>
<evidence type="ECO:0000256" key="1">
    <source>
        <dbReference type="ARBA" id="ARBA00007068"/>
    </source>
</evidence>
<dbReference type="InterPro" id="IPR016117">
    <property type="entry name" value="ArgJ-like_dom_sf"/>
</dbReference>
<comment type="similarity">
    <text evidence="1">Belongs to the peptidase S58 family.</text>
</comment>
<protein>
    <submittedName>
        <fullName evidence="2">D-aminopeptidase</fullName>
        <ecNumber evidence="2">3.4.11.19</ecNumber>
    </submittedName>
</protein>
<keyword evidence="2" id="KW-0645">Protease</keyword>
<dbReference type="CDD" id="cd02253">
    <property type="entry name" value="DmpA"/>
    <property type="match status" value="1"/>
</dbReference>
<sequence length="378" mass="38945">MRARELGIETGVLPSGPNDAITDVEGVRVGHSTIIRGDGPLVVGEGPVRTGVTVVCPREGSARDEPVFAGSHRFNGNGEMTGLEWIREAGALTTPVAITNTHSVGVVRDALIAAEAEERPGADEYWSLPVVAETYDGTLNDINGQHVGPGHVREALRNAAGGPVAEGSVGGGTGMICHEFKGGIGTASRRVPEEDGGWTVGALVQANYGSRSTLRVDGLPVGRVLTKERVPSPFDSEETEQPPGAGSIIVILATDAPLSPIQCDRLVLRATVGLARTGGGLDDGSGDIFLAFATGNRGLPGAVLDRDVPQTVPVRMLPNERMSPLFHAAAEATEAAILNALLSATTVTGRDGVTAHGLQPDALLAAIEEARSPGGGRP</sequence>
<keyword evidence="2" id="KW-0031">Aminopeptidase</keyword>
<accession>A0A6J4TG30</accession>
<name>A0A6J4TG30_9ACTN</name>
<evidence type="ECO:0000313" key="2">
    <source>
        <dbReference type="EMBL" id="CAA9521693.1"/>
    </source>
</evidence>
<gene>
    <name evidence="2" type="ORF">AVDCRST_MAG05-3659</name>
</gene>
<dbReference type="AlphaFoldDB" id="A0A6J4TG30"/>
<dbReference type="InterPro" id="IPR005321">
    <property type="entry name" value="Peptidase_S58_DmpA"/>
</dbReference>
<dbReference type="Pfam" id="PF03576">
    <property type="entry name" value="Peptidase_S58"/>
    <property type="match status" value="1"/>
</dbReference>
<dbReference type="GO" id="GO:0004177">
    <property type="term" value="F:aminopeptidase activity"/>
    <property type="evidence" value="ECO:0007669"/>
    <property type="project" value="UniProtKB-KW"/>
</dbReference>
<dbReference type="EC" id="3.4.11.19" evidence="2"/>
<dbReference type="PANTHER" id="PTHR36512:SF3">
    <property type="entry name" value="BLR5678 PROTEIN"/>
    <property type="match status" value="1"/>
</dbReference>